<protein>
    <submittedName>
        <fullName evidence="1">Uncharacterized protein</fullName>
    </submittedName>
</protein>
<proteinExistence type="predicted"/>
<comment type="caution">
    <text evidence="1">The sequence shown here is derived from an EMBL/GenBank/DDBJ whole genome shotgun (WGS) entry which is preliminary data.</text>
</comment>
<name>A0A9J6ENJ7_RHIMP</name>
<keyword evidence="2" id="KW-1185">Reference proteome</keyword>
<reference evidence="1" key="2">
    <citation type="submission" date="2021-09" db="EMBL/GenBank/DDBJ databases">
        <authorList>
            <person name="Jia N."/>
            <person name="Wang J."/>
            <person name="Shi W."/>
            <person name="Du L."/>
            <person name="Sun Y."/>
            <person name="Zhan W."/>
            <person name="Jiang J."/>
            <person name="Wang Q."/>
            <person name="Zhang B."/>
            <person name="Ji P."/>
            <person name="Sakyi L.B."/>
            <person name="Cui X."/>
            <person name="Yuan T."/>
            <person name="Jiang B."/>
            <person name="Yang W."/>
            <person name="Lam T.T.-Y."/>
            <person name="Chang Q."/>
            <person name="Ding S."/>
            <person name="Wang X."/>
            <person name="Zhu J."/>
            <person name="Ruan X."/>
            <person name="Zhao L."/>
            <person name="Wei J."/>
            <person name="Que T."/>
            <person name="Du C."/>
            <person name="Cheng J."/>
            <person name="Dai P."/>
            <person name="Han X."/>
            <person name="Huang E."/>
            <person name="Gao Y."/>
            <person name="Liu J."/>
            <person name="Shao H."/>
            <person name="Ye R."/>
            <person name="Li L."/>
            <person name="Wei W."/>
            <person name="Wang X."/>
            <person name="Wang C."/>
            <person name="Huo Q."/>
            <person name="Li W."/>
            <person name="Guo W."/>
            <person name="Chen H."/>
            <person name="Chen S."/>
            <person name="Zhou L."/>
            <person name="Zhou L."/>
            <person name="Ni X."/>
            <person name="Tian J."/>
            <person name="Zhou Y."/>
            <person name="Sheng Y."/>
            <person name="Liu T."/>
            <person name="Pan Y."/>
            <person name="Xia L."/>
            <person name="Li J."/>
            <person name="Zhao F."/>
            <person name="Cao W."/>
        </authorList>
    </citation>
    <scope>NUCLEOTIDE SEQUENCE</scope>
    <source>
        <strain evidence="1">Rmic-2018</strain>
        <tissue evidence="1">Larvae</tissue>
    </source>
</reference>
<organism evidence="1 2">
    <name type="scientific">Rhipicephalus microplus</name>
    <name type="common">Cattle tick</name>
    <name type="synonym">Boophilus microplus</name>
    <dbReference type="NCBI Taxonomy" id="6941"/>
    <lineage>
        <taxon>Eukaryota</taxon>
        <taxon>Metazoa</taxon>
        <taxon>Ecdysozoa</taxon>
        <taxon>Arthropoda</taxon>
        <taxon>Chelicerata</taxon>
        <taxon>Arachnida</taxon>
        <taxon>Acari</taxon>
        <taxon>Parasitiformes</taxon>
        <taxon>Ixodida</taxon>
        <taxon>Ixodoidea</taxon>
        <taxon>Ixodidae</taxon>
        <taxon>Rhipicephalinae</taxon>
        <taxon>Rhipicephalus</taxon>
        <taxon>Boophilus</taxon>
    </lineage>
</organism>
<dbReference type="Proteomes" id="UP000821866">
    <property type="component" value="Chromosome 11"/>
</dbReference>
<gene>
    <name evidence="1" type="ORF">HPB51_008091</name>
</gene>
<reference evidence="1" key="1">
    <citation type="journal article" date="2020" name="Cell">
        <title>Large-Scale Comparative Analyses of Tick Genomes Elucidate Their Genetic Diversity and Vector Capacities.</title>
        <authorList>
            <consortium name="Tick Genome and Microbiome Consortium (TIGMIC)"/>
            <person name="Jia N."/>
            <person name="Wang J."/>
            <person name="Shi W."/>
            <person name="Du L."/>
            <person name="Sun Y."/>
            <person name="Zhan W."/>
            <person name="Jiang J.F."/>
            <person name="Wang Q."/>
            <person name="Zhang B."/>
            <person name="Ji P."/>
            <person name="Bell-Sakyi L."/>
            <person name="Cui X.M."/>
            <person name="Yuan T.T."/>
            <person name="Jiang B.G."/>
            <person name="Yang W.F."/>
            <person name="Lam T.T."/>
            <person name="Chang Q.C."/>
            <person name="Ding S.J."/>
            <person name="Wang X.J."/>
            <person name="Zhu J.G."/>
            <person name="Ruan X.D."/>
            <person name="Zhao L."/>
            <person name="Wei J.T."/>
            <person name="Ye R.Z."/>
            <person name="Que T.C."/>
            <person name="Du C.H."/>
            <person name="Zhou Y.H."/>
            <person name="Cheng J.X."/>
            <person name="Dai P.F."/>
            <person name="Guo W.B."/>
            <person name="Han X.H."/>
            <person name="Huang E.J."/>
            <person name="Li L.F."/>
            <person name="Wei W."/>
            <person name="Gao Y.C."/>
            <person name="Liu J.Z."/>
            <person name="Shao H.Z."/>
            <person name="Wang X."/>
            <person name="Wang C.C."/>
            <person name="Yang T.C."/>
            <person name="Huo Q.B."/>
            <person name="Li W."/>
            <person name="Chen H.Y."/>
            <person name="Chen S.E."/>
            <person name="Zhou L.G."/>
            <person name="Ni X.B."/>
            <person name="Tian J.H."/>
            <person name="Sheng Y."/>
            <person name="Liu T."/>
            <person name="Pan Y.S."/>
            <person name="Xia L.Y."/>
            <person name="Li J."/>
            <person name="Zhao F."/>
            <person name="Cao W.C."/>
        </authorList>
    </citation>
    <scope>NUCLEOTIDE SEQUENCE</scope>
    <source>
        <strain evidence="1">Rmic-2018</strain>
    </source>
</reference>
<dbReference type="VEuPathDB" id="VectorBase:LOC119181698"/>
<accession>A0A9J6ENJ7</accession>
<dbReference type="AlphaFoldDB" id="A0A9J6ENJ7"/>
<dbReference type="EMBL" id="JABSTU010000003">
    <property type="protein sequence ID" value="KAH8035724.1"/>
    <property type="molecule type" value="Genomic_DNA"/>
</dbReference>
<evidence type="ECO:0000313" key="1">
    <source>
        <dbReference type="EMBL" id="KAH8035724.1"/>
    </source>
</evidence>
<evidence type="ECO:0000313" key="2">
    <source>
        <dbReference type="Proteomes" id="UP000821866"/>
    </source>
</evidence>
<sequence length="254" mass="27148">MALSSQTAVGRTTVVPTSMAHTVVTVAACPTVTTVTVTPTVVVSTSNSSATAHGSGKCTASMNTQNQQLYEQLQSQITYLNSLKKPTMQQKLLLTQMLAIEEKLRDSSKPQRSAQGRNLALISAVPTSHAHCVQRHEVKPTVVSVWHRHSTYAQLGLLSYTDICTSFSVEQHPMPAAATIITAKPSAVTTVQVPTIAVATTTRTTSRTTHHKANHADVKPKASILHTGNAASIISTQKVITPHSAFGLHKSIDR</sequence>